<reference evidence="2" key="1">
    <citation type="submission" date="2021-06" db="EMBL/GenBank/DDBJ databases">
        <title>Collection of gut derived symbiotic bacterial strains cultured from healthy donors.</title>
        <authorList>
            <person name="Lin H."/>
            <person name="Littmann E."/>
            <person name="Pamer E.G."/>
        </authorList>
    </citation>
    <scope>NUCLEOTIDE SEQUENCE</scope>
    <source>
        <strain evidence="2">MSK.21.74</strain>
    </source>
</reference>
<feature type="transmembrane region" description="Helical" evidence="1">
    <location>
        <begin position="41"/>
        <end position="59"/>
    </location>
</feature>
<organism evidence="2 3">
    <name type="scientific">Segatella copri</name>
    <dbReference type="NCBI Taxonomy" id="165179"/>
    <lineage>
        <taxon>Bacteria</taxon>
        <taxon>Pseudomonadati</taxon>
        <taxon>Bacteroidota</taxon>
        <taxon>Bacteroidia</taxon>
        <taxon>Bacteroidales</taxon>
        <taxon>Prevotellaceae</taxon>
        <taxon>Segatella</taxon>
    </lineage>
</organism>
<keyword evidence="1" id="KW-1133">Transmembrane helix</keyword>
<dbReference type="EMBL" id="JAHOEI010000067">
    <property type="protein sequence ID" value="MBV3388717.1"/>
    <property type="molecule type" value="Genomic_DNA"/>
</dbReference>
<keyword evidence="1" id="KW-0812">Transmembrane</keyword>
<sequence length="132" mass="15006">MKLMSLLWNFMSIEYVGLAIGVMAVVLSGICYGMTSNFALFITQLVVGLVLTIQSFVAAKNTKCQILKINKKIDELRVSYIDSPEYLYAMVDAEDHVIFCVRRDGTIDWALGVPQPIRKEIERLEKKIDEQK</sequence>
<evidence type="ECO:0000256" key="1">
    <source>
        <dbReference type="SAM" id="Phobius"/>
    </source>
</evidence>
<proteinExistence type="predicted"/>
<accession>A0AAW4N1M6</accession>
<comment type="caution">
    <text evidence="2">The sequence shown here is derived from an EMBL/GenBank/DDBJ whole genome shotgun (WGS) entry which is preliminary data.</text>
</comment>
<keyword evidence="1" id="KW-0472">Membrane</keyword>
<dbReference type="RefSeq" id="WP_217744949.1">
    <property type="nucleotide sequence ID" value="NZ_JAHOEI010000067.1"/>
</dbReference>
<protein>
    <submittedName>
        <fullName evidence="2">Uncharacterized protein</fullName>
    </submittedName>
</protein>
<name>A0AAW4N1M6_9BACT</name>
<dbReference type="AlphaFoldDB" id="A0AAW4N1M6"/>
<evidence type="ECO:0000313" key="2">
    <source>
        <dbReference type="EMBL" id="MBV3388717.1"/>
    </source>
</evidence>
<gene>
    <name evidence="2" type="ORF">KSW82_13330</name>
</gene>
<dbReference type="Proteomes" id="UP001196765">
    <property type="component" value="Unassembled WGS sequence"/>
</dbReference>
<feature type="transmembrane region" description="Helical" evidence="1">
    <location>
        <begin position="12"/>
        <end position="35"/>
    </location>
</feature>
<evidence type="ECO:0000313" key="3">
    <source>
        <dbReference type="Proteomes" id="UP001196765"/>
    </source>
</evidence>